<dbReference type="Proteomes" id="UP001229955">
    <property type="component" value="Chromosome"/>
</dbReference>
<proteinExistence type="predicted"/>
<protein>
    <submittedName>
        <fullName evidence="2">Uncharacterized protein</fullName>
    </submittedName>
</protein>
<evidence type="ECO:0000313" key="4">
    <source>
        <dbReference type="Proteomes" id="UP001229955"/>
    </source>
</evidence>
<name>A0AA49JVY3_9BACT</name>
<organism evidence="2">
    <name type="scientific">Pseudogemmatithrix spongiicola</name>
    <dbReference type="NCBI Taxonomy" id="3062599"/>
    <lineage>
        <taxon>Bacteria</taxon>
        <taxon>Pseudomonadati</taxon>
        <taxon>Gemmatimonadota</taxon>
        <taxon>Gemmatimonadia</taxon>
        <taxon>Gemmatimonadales</taxon>
        <taxon>Gemmatimonadaceae</taxon>
        <taxon>Pseudogemmatithrix</taxon>
    </lineage>
</organism>
<evidence type="ECO:0000313" key="2">
    <source>
        <dbReference type="EMBL" id="WKW13014.1"/>
    </source>
</evidence>
<dbReference type="KEGG" id="pspc:Strain318_002327"/>
<dbReference type="EMBL" id="CP130612">
    <property type="protein sequence ID" value="WKW13014.1"/>
    <property type="molecule type" value="Genomic_DNA"/>
</dbReference>
<accession>A0AA49JVY3</accession>
<dbReference type="RefSeq" id="WP_367885878.1">
    <property type="nucleotide sequence ID" value="NZ_CP130612.1"/>
</dbReference>
<gene>
    <name evidence="2" type="ORF">Strain138_002328</name>
    <name evidence="3" type="ORF">Strain318_002327</name>
</gene>
<accession>A0AA49K1U3</accession>
<keyword evidence="4" id="KW-1185">Reference proteome</keyword>
<sequence>MLPLQRAEELIATLKDVVSARITATENGSVDTIHVLVTGDTPAKAVVRNIESALMAQLGLKVDHRKISVAATTRRPVTGEQPVVEQPSAPKPGSSGRPVYFEDVEVRGSRVRGVTCKVTLRIGGEQFAAEAEETVQSDRSRVDVSARAALMALSLAGPTGGIFSLEGAKVITAFEREFVFAAVMARSGREQVLLTGSAEIRDSAETAAVLAVLDATNRWMATIASGEGLPVMEDRRSSR</sequence>
<feature type="region of interest" description="Disordered" evidence="1">
    <location>
        <begin position="72"/>
        <end position="97"/>
    </location>
</feature>
<evidence type="ECO:0000313" key="3">
    <source>
        <dbReference type="EMBL" id="WKW15920.1"/>
    </source>
</evidence>
<dbReference type="EMBL" id="CP130613">
    <property type="protein sequence ID" value="WKW15920.1"/>
    <property type="molecule type" value="Genomic_DNA"/>
</dbReference>
<evidence type="ECO:0000256" key="1">
    <source>
        <dbReference type="SAM" id="MobiDB-lite"/>
    </source>
</evidence>
<reference evidence="2" key="1">
    <citation type="submission" date="2023-07" db="EMBL/GenBank/DDBJ databases">
        <authorList>
            <person name="Haufschild T."/>
            <person name="Kallscheuer N."/>
            <person name="Hammer J."/>
            <person name="Kohn T."/>
            <person name="Kabuu M."/>
            <person name="Jogler M."/>
            <person name="Wohfarth N."/>
            <person name="Heuer A."/>
            <person name="Rohde M."/>
            <person name="van Teeseling M.C.F."/>
            <person name="Jogler C."/>
        </authorList>
    </citation>
    <scope>NUCLEOTIDE SEQUENCE</scope>
    <source>
        <strain evidence="2">Strain 138</strain>
        <strain evidence="3">Strain 318</strain>
    </source>
</reference>
<dbReference type="AlphaFoldDB" id="A0AA49JVY3"/>